<evidence type="ECO:0000256" key="1">
    <source>
        <dbReference type="ARBA" id="ARBA00005953"/>
    </source>
</evidence>
<keyword evidence="5" id="KW-1185">Reference proteome</keyword>
<organism evidence="4 5">
    <name type="scientific">Umezawaea endophytica</name>
    <dbReference type="NCBI Taxonomy" id="1654476"/>
    <lineage>
        <taxon>Bacteria</taxon>
        <taxon>Bacillati</taxon>
        <taxon>Actinomycetota</taxon>
        <taxon>Actinomycetes</taxon>
        <taxon>Pseudonocardiales</taxon>
        <taxon>Pseudonocardiaceae</taxon>
        <taxon>Umezawaea</taxon>
    </lineage>
</organism>
<accession>A0A9X3A6B3</accession>
<dbReference type="SUPFAM" id="SSF54637">
    <property type="entry name" value="Thioesterase/thiol ester dehydrase-isomerase"/>
    <property type="match status" value="1"/>
</dbReference>
<evidence type="ECO:0000259" key="3">
    <source>
        <dbReference type="Pfam" id="PF03061"/>
    </source>
</evidence>
<sequence>MAPARPAHVHRVRVRPADCDHRGVVHSSRYPVFFEAAMVETLRSLLGSYKELERTGIEFVVEEASLRFTGSARFDDLLKIGVRVRSMGTTSVTLGFDVDVDGVPVATGWHRYVAVGTLELRHTTIPEGVRKVFQVREAARREREPARRGT</sequence>
<dbReference type="AlphaFoldDB" id="A0A9X3A6B3"/>
<dbReference type="Proteomes" id="UP001141259">
    <property type="component" value="Unassembled WGS sequence"/>
</dbReference>
<dbReference type="PANTHER" id="PTHR31793">
    <property type="entry name" value="4-HYDROXYBENZOYL-COA THIOESTERASE FAMILY MEMBER"/>
    <property type="match status" value="1"/>
</dbReference>
<dbReference type="InterPro" id="IPR006683">
    <property type="entry name" value="Thioestr_dom"/>
</dbReference>
<comment type="similarity">
    <text evidence="1">Belongs to the 4-hydroxybenzoyl-CoA thioesterase family.</text>
</comment>
<dbReference type="Pfam" id="PF03061">
    <property type="entry name" value="4HBT"/>
    <property type="match status" value="1"/>
</dbReference>
<dbReference type="InterPro" id="IPR006684">
    <property type="entry name" value="YbgC/YbaW"/>
</dbReference>
<dbReference type="Gene3D" id="3.10.129.10">
    <property type="entry name" value="Hotdog Thioesterase"/>
    <property type="match status" value="1"/>
</dbReference>
<dbReference type="CDD" id="cd00586">
    <property type="entry name" value="4HBT"/>
    <property type="match status" value="1"/>
</dbReference>
<evidence type="ECO:0000256" key="2">
    <source>
        <dbReference type="ARBA" id="ARBA00022801"/>
    </source>
</evidence>
<keyword evidence="2" id="KW-0378">Hydrolase</keyword>
<protein>
    <submittedName>
        <fullName evidence="4">Acyl-CoA thioesterase</fullName>
    </submittedName>
</protein>
<reference evidence="4" key="1">
    <citation type="submission" date="2022-08" db="EMBL/GenBank/DDBJ databases">
        <authorList>
            <person name="Tistechok S."/>
            <person name="Samborskyy M."/>
            <person name="Roman I."/>
        </authorList>
    </citation>
    <scope>NUCLEOTIDE SEQUENCE</scope>
    <source>
        <strain evidence="4">DSM 103496</strain>
    </source>
</reference>
<dbReference type="GO" id="GO:0047617">
    <property type="term" value="F:fatty acyl-CoA hydrolase activity"/>
    <property type="evidence" value="ECO:0007669"/>
    <property type="project" value="TreeGrafter"/>
</dbReference>
<name>A0A9X3A6B3_9PSEU</name>
<dbReference type="PIRSF" id="PIRSF003230">
    <property type="entry name" value="YbgC"/>
    <property type="match status" value="1"/>
</dbReference>
<dbReference type="PANTHER" id="PTHR31793:SF27">
    <property type="entry name" value="NOVEL THIOESTERASE SUPERFAMILY DOMAIN AND SAPOSIN A-TYPE DOMAIN CONTAINING PROTEIN (0610012H03RIK)"/>
    <property type="match status" value="1"/>
</dbReference>
<evidence type="ECO:0000313" key="4">
    <source>
        <dbReference type="EMBL" id="MCS7483193.1"/>
    </source>
</evidence>
<dbReference type="EMBL" id="JANYMP010000030">
    <property type="protein sequence ID" value="MCS7483193.1"/>
    <property type="molecule type" value="Genomic_DNA"/>
</dbReference>
<dbReference type="InterPro" id="IPR050563">
    <property type="entry name" value="4-hydroxybenzoyl-CoA_TE"/>
</dbReference>
<dbReference type="InterPro" id="IPR029069">
    <property type="entry name" value="HotDog_dom_sf"/>
</dbReference>
<feature type="domain" description="Thioesterase" evidence="3">
    <location>
        <begin position="23"/>
        <end position="98"/>
    </location>
</feature>
<proteinExistence type="inferred from homology"/>
<gene>
    <name evidence="4" type="ORF">NZH93_40655</name>
</gene>
<dbReference type="RefSeq" id="WP_259628654.1">
    <property type="nucleotide sequence ID" value="NZ_JANYMP010000030.1"/>
</dbReference>
<comment type="caution">
    <text evidence="4">The sequence shown here is derived from an EMBL/GenBank/DDBJ whole genome shotgun (WGS) entry which is preliminary data.</text>
</comment>
<evidence type="ECO:0000313" key="5">
    <source>
        <dbReference type="Proteomes" id="UP001141259"/>
    </source>
</evidence>